<organism evidence="3 4">
    <name type="scientific">Lacinutrix venerupis</name>
    <dbReference type="NCBI Taxonomy" id="1486034"/>
    <lineage>
        <taxon>Bacteria</taxon>
        <taxon>Pseudomonadati</taxon>
        <taxon>Bacteroidota</taxon>
        <taxon>Flavobacteriia</taxon>
        <taxon>Flavobacteriales</taxon>
        <taxon>Flavobacteriaceae</taxon>
        <taxon>Lacinutrix</taxon>
    </lineage>
</organism>
<reference evidence="3 4" key="1">
    <citation type="submission" date="2017-01" db="EMBL/GenBank/DDBJ databases">
        <title>Complete genome of Lacinutrix venerupis DOK2-8 isolated from seawater in Dokdo.</title>
        <authorList>
            <person name="Chi W.-J."/>
            <person name="Kim J.H."/>
        </authorList>
    </citation>
    <scope>NUCLEOTIDE SEQUENCE [LARGE SCALE GENOMIC DNA]</scope>
    <source>
        <strain evidence="3 4">DOK2-8</strain>
    </source>
</reference>
<dbReference type="EMBL" id="CP019352">
    <property type="protein sequence ID" value="APY01177.1"/>
    <property type="molecule type" value="Genomic_DNA"/>
</dbReference>
<proteinExistence type="predicted"/>
<gene>
    <name evidence="3" type="ORF">BWR22_12950</name>
</gene>
<keyword evidence="4" id="KW-1185">Reference proteome</keyword>
<dbReference type="InterPro" id="IPR046517">
    <property type="entry name" value="DUF6695"/>
</dbReference>
<dbReference type="Pfam" id="PF20405">
    <property type="entry name" value="DUF6695"/>
    <property type="match status" value="1"/>
</dbReference>
<sequence>MDNIKENTGIILTLAYPDTIVSHAEEWYSPYLKYLGIGSKTSVRAGHAALVLIDKETGILEYHDFGRYITSEPNGRVRGRLTDNELYFPFKAEIKNEKIENLEAILQFLATKPKITHGDGRLIASVCSQINYKKARLHITKMQNRGFIYYAAFKKDACNCARFVTDSLIASVTNLKIKKALQQSKWFTPSTVGNVLLASTGDYVFEVSDVGEISEYKGSQKSENLKNFLDRLKDYTPNHEGTLKPRKVEGLHENAQWLSGIAAGAWYEIHKTDIENEYRYRRISPYGNVDCDAIFLAEDAQFNYKESYQIVHYSNCHFFHVEQNGKKFRFNRKSNT</sequence>
<dbReference type="RefSeq" id="WP_076734081.1">
    <property type="nucleotide sequence ID" value="NZ_CP019352.1"/>
</dbReference>
<evidence type="ECO:0000259" key="2">
    <source>
        <dbReference type="Pfam" id="PF25218"/>
    </source>
</evidence>
<evidence type="ECO:0000259" key="1">
    <source>
        <dbReference type="Pfam" id="PF20405"/>
    </source>
</evidence>
<protein>
    <submittedName>
        <fullName evidence="3">Uncharacterized protein</fullName>
    </submittedName>
</protein>
<evidence type="ECO:0000313" key="3">
    <source>
        <dbReference type="EMBL" id="APY01177.1"/>
    </source>
</evidence>
<feature type="domain" description="DUF6695" evidence="1">
    <location>
        <begin position="255"/>
        <end position="332"/>
    </location>
</feature>
<dbReference type="InterPro" id="IPR057382">
    <property type="entry name" value="TseH"/>
</dbReference>
<name>A0AAC9PWT2_9FLAO</name>
<dbReference type="Pfam" id="PF25218">
    <property type="entry name" value="TseH"/>
    <property type="match status" value="1"/>
</dbReference>
<evidence type="ECO:0000313" key="4">
    <source>
        <dbReference type="Proteomes" id="UP000187506"/>
    </source>
</evidence>
<dbReference type="KEGG" id="lvn:BWR22_12950"/>
<feature type="domain" description="Type VI secretion system effector TseH-like" evidence="2">
    <location>
        <begin position="11"/>
        <end position="177"/>
    </location>
</feature>
<dbReference type="AlphaFoldDB" id="A0AAC9PWT2"/>
<accession>A0AAC9PWT2</accession>
<dbReference type="Proteomes" id="UP000187506">
    <property type="component" value="Chromosome"/>
</dbReference>